<dbReference type="Proteomes" id="UP000286402">
    <property type="component" value="Unassembled WGS sequence"/>
</dbReference>
<evidence type="ECO:0000313" key="1">
    <source>
        <dbReference type="EMBL" id="RKF30220.1"/>
    </source>
</evidence>
<sequence>MSFLADIGILSTIVDKLLQYNDRYKVRVNDAITSISKAWSYTYNYLRNENGEYVANQQLSDLWNDAASKTRLIDRELARQLSNKSRFWIHPDMPRQQRILLLTEVTDELERLNKKFE</sequence>
<reference evidence="1 2" key="1">
    <citation type="submission" date="2016-07" db="EMBL/GenBank/DDBJ databases">
        <title>Genome analysis of Sphingobacterium siyangense T12B17.</title>
        <authorList>
            <person name="Xu D."/>
            <person name="Su Y."/>
            <person name="Zheng S."/>
        </authorList>
    </citation>
    <scope>NUCLEOTIDE SEQUENCE [LARGE SCALE GENOMIC DNA]</scope>
    <source>
        <strain evidence="1 2">T12B17</strain>
    </source>
</reference>
<proteinExistence type="predicted"/>
<organism evidence="1 2">
    <name type="scientific">Sphingobacterium siyangense</name>
    <dbReference type="NCBI Taxonomy" id="459529"/>
    <lineage>
        <taxon>Bacteria</taxon>
        <taxon>Pseudomonadati</taxon>
        <taxon>Bacteroidota</taxon>
        <taxon>Sphingobacteriia</taxon>
        <taxon>Sphingobacteriales</taxon>
        <taxon>Sphingobacteriaceae</taxon>
        <taxon>Sphingobacterium</taxon>
    </lineage>
</organism>
<dbReference type="AlphaFoldDB" id="A0A420FB94"/>
<name>A0A420FB94_9SPHI</name>
<keyword evidence="2" id="KW-1185">Reference proteome</keyword>
<gene>
    <name evidence="1" type="ORF">BCY89_20700</name>
</gene>
<dbReference type="EMBL" id="MCAQ01000030">
    <property type="protein sequence ID" value="RKF30220.1"/>
    <property type="molecule type" value="Genomic_DNA"/>
</dbReference>
<dbReference type="RefSeq" id="WP_120336747.1">
    <property type="nucleotide sequence ID" value="NZ_MCAQ01000030.1"/>
</dbReference>
<evidence type="ECO:0000313" key="2">
    <source>
        <dbReference type="Proteomes" id="UP000286402"/>
    </source>
</evidence>
<comment type="caution">
    <text evidence="1">The sequence shown here is derived from an EMBL/GenBank/DDBJ whole genome shotgun (WGS) entry which is preliminary data.</text>
</comment>
<protein>
    <submittedName>
        <fullName evidence="1">Uncharacterized protein</fullName>
    </submittedName>
</protein>
<accession>A0A420FB94</accession>